<keyword evidence="1" id="KW-0812">Transmembrane</keyword>
<proteinExistence type="predicted"/>
<feature type="domain" description="CAAX prenyl protease 2/Lysostaphin resistance protein A-like" evidence="2">
    <location>
        <begin position="130"/>
        <end position="217"/>
    </location>
</feature>
<feature type="transmembrane region" description="Helical" evidence="1">
    <location>
        <begin position="85"/>
        <end position="107"/>
    </location>
</feature>
<keyword evidence="1" id="KW-1133">Transmembrane helix</keyword>
<protein>
    <submittedName>
        <fullName evidence="3">CPBP family intramembrane metalloprotease</fullName>
    </submittedName>
</protein>
<sequence length="232" mass="24792">MPQLTPPRTKDAIVAAVAIVAVYLLLIGQGWVLHKAQAPREVVVVALPAIILASLVVPTWLLIRYLRRRGLELGFTRLGRDGWHLLWRVPALILAAGLATGVVAPLLGITPGADSAAETLAGEATNALPILLVLAGYLLLGPFIEELVFRRVLLNYFDTRMPGWASILLTSMIFGVAHVAPPAIIYTFFFGIGLAWLARLHGGITSSLIAHLVNNTVANLGVFAALFTQVAG</sequence>
<accession>A0ABT1G152</accession>
<dbReference type="InterPro" id="IPR052710">
    <property type="entry name" value="CAAX_protease"/>
</dbReference>
<dbReference type="PANTHER" id="PTHR36435:SF1">
    <property type="entry name" value="CAAX AMINO TERMINAL PROTEASE FAMILY PROTEIN"/>
    <property type="match status" value="1"/>
</dbReference>
<feature type="transmembrane region" description="Helical" evidence="1">
    <location>
        <begin position="127"/>
        <end position="149"/>
    </location>
</feature>
<comment type="caution">
    <text evidence="3">The sequence shown here is derived from an EMBL/GenBank/DDBJ whole genome shotgun (WGS) entry which is preliminary data.</text>
</comment>
<feature type="transmembrane region" description="Helical" evidence="1">
    <location>
        <begin position="212"/>
        <end position="231"/>
    </location>
</feature>
<gene>
    <name evidence="3" type="ORF">M5J20_06065</name>
</gene>
<keyword evidence="3" id="KW-0482">Metalloprotease</keyword>
<feature type="transmembrane region" description="Helical" evidence="1">
    <location>
        <begin position="44"/>
        <end position="65"/>
    </location>
</feature>
<dbReference type="GO" id="GO:0008237">
    <property type="term" value="F:metallopeptidase activity"/>
    <property type="evidence" value="ECO:0007669"/>
    <property type="project" value="UniProtKB-KW"/>
</dbReference>
<dbReference type="EMBL" id="JAMFTQ010000005">
    <property type="protein sequence ID" value="MCP1387754.1"/>
    <property type="molecule type" value="Genomic_DNA"/>
</dbReference>
<reference evidence="3" key="1">
    <citation type="submission" date="2022-05" db="EMBL/GenBank/DDBJ databases">
        <title>Corynebacterium sp. TA-R-1 sp. nov., isolated from human feces.</title>
        <authorList>
            <person name="Shamsuzzaman M."/>
            <person name="Dahal R.H."/>
        </authorList>
    </citation>
    <scope>NUCLEOTIDE SEQUENCE</scope>
    <source>
        <strain evidence="3">TA-R-1</strain>
    </source>
</reference>
<name>A0ABT1G152_9CORY</name>
<evidence type="ECO:0000256" key="1">
    <source>
        <dbReference type="SAM" id="Phobius"/>
    </source>
</evidence>
<keyword evidence="1" id="KW-0472">Membrane</keyword>
<dbReference type="InterPro" id="IPR003675">
    <property type="entry name" value="Rce1/LyrA-like_dom"/>
</dbReference>
<keyword evidence="3" id="KW-0645">Protease</keyword>
<evidence type="ECO:0000313" key="3">
    <source>
        <dbReference type="EMBL" id="MCP1387754.1"/>
    </source>
</evidence>
<dbReference type="RefSeq" id="WP_253577558.1">
    <property type="nucleotide sequence ID" value="NZ_JAMFTQ010000005.1"/>
</dbReference>
<dbReference type="Pfam" id="PF02517">
    <property type="entry name" value="Rce1-like"/>
    <property type="match status" value="1"/>
</dbReference>
<keyword evidence="4" id="KW-1185">Reference proteome</keyword>
<feature type="transmembrane region" description="Helical" evidence="1">
    <location>
        <begin position="183"/>
        <end position="200"/>
    </location>
</feature>
<feature type="transmembrane region" description="Helical" evidence="1">
    <location>
        <begin position="12"/>
        <end position="32"/>
    </location>
</feature>
<organism evidence="3 4">
    <name type="scientific">Corynebacterium stercoris</name>
    <dbReference type="NCBI Taxonomy" id="2943490"/>
    <lineage>
        <taxon>Bacteria</taxon>
        <taxon>Bacillati</taxon>
        <taxon>Actinomycetota</taxon>
        <taxon>Actinomycetes</taxon>
        <taxon>Mycobacteriales</taxon>
        <taxon>Corynebacteriaceae</taxon>
        <taxon>Corynebacterium</taxon>
    </lineage>
</organism>
<evidence type="ECO:0000259" key="2">
    <source>
        <dbReference type="Pfam" id="PF02517"/>
    </source>
</evidence>
<feature type="transmembrane region" description="Helical" evidence="1">
    <location>
        <begin position="161"/>
        <end position="177"/>
    </location>
</feature>
<keyword evidence="3" id="KW-0378">Hydrolase</keyword>
<dbReference type="Proteomes" id="UP001204000">
    <property type="component" value="Unassembled WGS sequence"/>
</dbReference>
<dbReference type="PANTHER" id="PTHR36435">
    <property type="entry name" value="SLR1288 PROTEIN"/>
    <property type="match status" value="1"/>
</dbReference>
<evidence type="ECO:0000313" key="4">
    <source>
        <dbReference type="Proteomes" id="UP001204000"/>
    </source>
</evidence>